<feature type="active site" description="Nucleophile" evidence="5">
    <location>
        <position position="239"/>
    </location>
</feature>
<dbReference type="STRING" id="322104.A3LWH2"/>
<dbReference type="PANTHER" id="PTHR12978:SF0">
    <property type="entry name" value="M7GPPPX DIPHOSPHATASE"/>
    <property type="match status" value="1"/>
</dbReference>
<keyword evidence="3" id="KW-0963">Cytoplasm</keyword>
<dbReference type="RefSeq" id="XP_001385002.1">
    <property type="nucleotide sequence ID" value="XM_001384965.1"/>
</dbReference>
<keyword evidence="8" id="KW-1185">Reference proteome</keyword>
<dbReference type="InterPro" id="IPR019808">
    <property type="entry name" value="Histidine_triad_CS"/>
</dbReference>
<dbReference type="Proteomes" id="UP000002258">
    <property type="component" value="Chromosome 5"/>
</dbReference>
<dbReference type="GO" id="GO:0005634">
    <property type="term" value="C:nucleus"/>
    <property type="evidence" value="ECO:0007669"/>
    <property type="project" value="EnsemblFungi"/>
</dbReference>
<dbReference type="Gene3D" id="3.30.428.10">
    <property type="entry name" value="HIT-like"/>
    <property type="match status" value="1"/>
</dbReference>
<organism evidence="7 8">
    <name type="scientific">Scheffersomyces stipitis (strain ATCC 58785 / CBS 6054 / NBRC 10063 / NRRL Y-11545)</name>
    <name type="common">Yeast</name>
    <name type="synonym">Pichia stipitis</name>
    <dbReference type="NCBI Taxonomy" id="322104"/>
    <lineage>
        <taxon>Eukaryota</taxon>
        <taxon>Fungi</taxon>
        <taxon>Dikarya</taxon>
        <taxon>Ascomycota</taxon>
        <taxon>Saccharomycotina</taxon>
        <taxon>Pichiomycetes</taxon>
        <taxon>Debaryomycetaceae</taxon>
        <taxon>Scheffersomyces</taxon>
    </lineage>
</organism>
<dbReference type="GO" id="GO:0140932">
    <property type="term" value="F:5'-(N(7)-methyl 5'-triphosphoguanosine)-[mRNA] diphosphatase activity"/>
    <property type="evidence" value="ECO:0007669"/>
    <property type="project" value="EnsemblFungi"/>
</dbReference>
<dbReference type="SUPFAM" id="SSF102860">
    <property type="entry name" value="mRNA decapping enzyme DcpS N-terminal domain"/>
    <property type="match status" value="1"/>
</dbReference>
<feature type="binding site" evidence="6">
    <location>
        <position position="169"/>
    </location>
    <ligand>
        <name>substrate</name>
    </ligand>
</feature>
<gene>
    <name evidence="7" type="ORF">PICST_46357</name>
</gene>
<evidence type="ECO:0000256" key="6">
    <source>
        <dbReference type="PIRSR" id="PIRSR028973-2"/>
    </source>
</evidence>
<dbReference type="AlphaFoldDB" id="A3LWH2"/>
<dbReference type="PROSITE" id="PS00892">
    <property type="entry name" value="HIT_1"/>
    <property type="match status" value="1"/>
</dbReference>
<dbReference type="GO" id="GO:0000932">
    <property type="term" value="C:P-body"/>
    <property type="evidence" value="ECO:0007669"/>
    <property type="project" value="TreeGrafter"/>
</dbReference>
<feature type="binding site" evidence="6">
    <location>
        <position position="167"/>
    </location>
    <ligand>
        <name>substrate</name>
    </ligand>
</feature>
<evidence type="ECO:0000313" key="8">
    <source>
        <dbReference type="Proteomes" id="UP000002258"/>
    </source>
</evidence>
<dbReference type="GO" id="GO:0000290">
    <property type="term" value="P:deadenylation-dependent decapping of nuclear-transcribed mRNA"/>
    <property type="evidence" value="ECO:0007669"/>
    <property type="project" value="EnsemblFungi"/>
</dbReference>
<evidence type="ECO:0000256" key="2">
    <source>
        <dbReference type="ARBA" id="ARBA00010208"/>
    </source>
</evidence>
<dbReference type="eggNOG" id="KOG3969">
    <property type="taxonomic scope" value="Eukaryota"/>
</dbReference>
<dbReference type="GO" id="GO:0000340">
    <property type="term" value="F:RNA 7-methylguanosine cap binding"/>
    <property type="evidence" value="ECO:0007669"/>
    <property type="project" value="EnsemblFungi"/>
</dbReference>
<dbReference type="GeneID" id="4839285"/>
<sequence length="307" mass="35430">MSVNELIAKFHFSKLLNGNPQTKSIVLLGSIDDQNAIVTIEKSHFLVDHEKDFSLASLVQDSEIINQNDIYYWSKVLLAQNLNDSPSAKLNLIFPATETHIRKYAGQNHHYVRETPEMYNKFVVPYIESQKGDRIKWVYNILFEGKESETFVYHDTDPVTGFVLLPDMKWDTINMESLYLCAIVNRMDISSVRDLNSSHIEYLVNIQKLIKKVATEKFAVQKDELRIFIHYQPSYYHFHLHIVNVKHPGLGDGIAVGKAILLDDVIENIKVTGDYYQKRTIGYLLGENHGLWNIDGYREAHQDSIDN</sequence>
<feature type="binding site" evidence="6">
    <location>
        <position position="147"/>
    </location>
    <ligand>
        <name>substrate</name>
    </ligand>
</feature>
<protein>
    <submittedName>
        <fullName evidence="7">Trehalase-associated protein</fullName>
    </submittedName>
</protein>
<dbReference type="PIRSF" id="PIRSF028973">
    <property type="entry name" value="Scavenger_mRNA_decap_enz"/>
    <property type="match status" value="1"/>
</dbReference>
<dbReference type="Pfam" id="PF11969">
    <property type="entry name" value="DcpS_C"/>
    <property type="match status" value="1"/>
</dbReference>
<dbReference type="InterPro" id="IPR008594">
    <property type="entry name" value="DcpS/DCS2"/>
</dbReference>
<evidence type="ECO:0000256" key="5">
    <source>
        <dbReference type="PIRSR" id="PIRSR028973-1"/>
    </source>
</evidence>
<dbReference type="FunFam" id="3.30.428.10:FF:000015">
    <property type="entry name" value="m7GpppX diphosphatase"/>
    <property type="match status" value="1"/>
</dbReference>
<dbReference type="FunCoup" id="A3LWH2">
    <property type="interactions" value="932"/>
</dbReference>
<keyword evidence="4" id="KW-0597">Phosphoprotein</keyword>
<dbReference type="OMA" id="HVHINPI"/>
<accession>A3LWH2</accession>
<dbReference type="HOGENOM" id="CLU_041045_1_0_1"/>
<feature type="binding site" evidence="6">
    <location>
        <position position="137"/>
    </location>
    <ligand>
        <name>substrate</name>
    </ligand>
</feature>
<dbReference type="Gene3D" id="3.30.200.40">
    <property type="entry name" value="Scavenger mRNA decapping enzyme, N-terminal domain"/>
    <property type="match status" value="1"/>
</dbReference>
<evidence type="ECO:0000256" key="4">
    <source>
        <dbReference type="ARBA" id="ARBA00022553"/>
    </source>
</evidence>
<dbReference type="InterPro" id="IPR011145">
    <property type="entry name" value="Scavenger_mRNA_decap_enz_N"/>
</dbReference>
<dbReference type="KEGG" id="pic:PICST_46357"/>
<dbReference type="InParanoid" id="A3LWH2"/>
<evidence type="ECO:0000313" key="7">
    <source>
        <dbReference type="EMBL" id="ABN66973.1"/>
    </source>
</evidence>
<proteinExistence type="inferred from homology"/>
<dbReference type="OrthoDB" id="10264956at2759"/>
<dbReference type="SUPFAM" id="SSF54197">
    <property type="entry name" value="HIT-like"/>
    <property type="match status" value="1"/>
</dbReference>
<comment type="similarity">
    <text evidence="2">Belongs to the HIT family.</text>
</comment>
<dbReference type="PANTHER" id="PTHR12978">
    <property type="entry name" value="HISTIDINE TRIAD HIT PROTEIN MEMBER"/>
    <property type="match status" value="1"/>
</dbReference>
<dbReference type="Pfam" id="PF05652">
    <property type="entry name" value="DcpS"/>
    <property type="match status" value="1"/>
</dbReference>
<dbReference type="InterPro" id="IPR036265">
    <property type="entry name" value="HIT-like_sf"/>
</dbReference>
<feature type="binding site" evidence="6">
    <location>
        <begin position="230"/>
        <end position="241"/>
    </location>
    <ligand>
        <name>substrate</name>
    </ligand>
</feature>
<reference evidence="7 8" key="1">
    <citation type="journal article" date="2007" name="Nat. Biotechnol.">
        <title>Genome sequence of the lignocellulose-bioconverting and xylose-fermenting yeast Pichia stipitis.</title>
        <authorList>
            <person name="Jeffries T.W."/>
            <person name="Grigoriev I.V."/>
            <person name="Grimwood J."/>
            <person name="Laplaza J.M."/>
            <person name="Aerts A."/>
            <person name="Salamov A."/>
            <person name="Schmutz J."/>
            <person name="Lindquist E."/>
            <person name="Dehal P."/>
            <person name="Shapiro H."/>
            <person name="Jin Y.S."/>
            <person name="Passoth V."/>
            <person name="Richardson P.M."/>
        </authorList>
    </citation>
    <scope>NUCLEOTIDE SEQUENCE [LARGE SCALE GENOMIC DNA]</scope>
    <source>
        <strain evidence="8">ATCC 58785 / CBS 6054 / NBRC 10063 / NRRL Y-11545</strain>
    </source>
</reference>
<name>A3LWH2_PICST</name>
<dbReference type="EMBL" id="CP000499">
    <property type="protein sequence ID" value="ABN66973.1"/>
    <property type="molecule type" value="Genomic_DNA"/>
</dbReference>
<evidence type="ECO:0000256" key="3">
    <source>
        <dbReference type="ARBA" id="ARBA00022490"/>
    </source>
</evidence>
<comment type="subcellular location">
    <subcellularLocation>
        <location evidence="1">Cytoplasm</location>
    </subcellularLocation>
</comment>
<evidence type="ECO:0000256" key="1">
    <source>
        <dbReference type="ARBA" id="ARBA00004496"/>
    </source>
</evidence>